<gene>
    <name evidence="2" type="ORF">PGLA2088_LOCUS9373</name>
</gene>
<reference evidence="2" key="1">
    <citation type="submission" date="2021-02" db="EMBL/GenBank/DDBJ databases">
        <authorList>
            <person name="Dougan E. K."/>
            <person name="Rhodes N."/>
            <person name="Thang M."/>
            <person name="Chan C."/>
        </authorList>
    </citation>
    <scope>NUCLEOTIDE SEQUENCE</scope>
</reference>
<dbReference type="EMBL" id="CAJNNW010010358">
    <property type="protein sequence ID" value="CAE8651967.1"/>
    <property type="molecule type" value="Genomic_DNA"/>
</dbReference>
<keyword evidence="1" id="KW-0472">Membrane</keyword>
<comment type="caution">
    <text evidence="2">The sequence shown here is derived from an EMBL/GenBank/DDBJ whole genome shotgun (WGS) entry which is preliminary data.</text>
</comment>
<keyword evidence="1" id="KW-1133">Transmembrane helix</keyword>
<name>A0A813IM55_POLGL</name>
<dbReference type="AlphaFoldDB" id="A0A813IM55"/>
<keyword evidence="1" id="KW-0812">Transmembrane</keyword>
<accession>A0A813IM55</accession>
<organism evidence="2 3">
    <name type="scientific">Polarella glacialis</name>
    <name type="common">Dinoflagellate</name>
    <dbReference type="NCBI Taxonomy" id="89957"/>
    <lineage>
        <taxon>Eukaryota</taxon>
        <taxon>Sar</taxon>
        <taxon>Alveolata</taxon>
        <taxon>Dinophyceae</taxon>
        <taxon>Suessiales</taxon>
        <taxon>Suessiaceae</taxon>
        <taxon>Polarella</taxon>
    </lineage>
</organism>
<evidence type="ECO:0000313" key="3">
    <source>
        <dbReference type="Proteomes" id="UP000626109"/>
    </source>
</evidence>
<sequence>MLLQAGWPCLQSAVACTATVMDANLFLSGCNQACKGVGPGLAWPWKVGTRCFACVFDGLLRAPGGRGLCLYVFACLAAGLALPTCLFYEFTMSMDLLLV</sequence>
<protein>
    <submittedName>
        <fullName evidence="2">Uncharacterized protein</fullName>
    </submittedName>
</protein>
<evidence type="ECO:0000313" key="2">
    <source>
        <dbReference type="EMBL" id="CAE8651967.1"/>
    </source>
</evidence>
<feature type="transmembrane region" description="Helical" evidence="1">
    <location>
        <begin position="68"/>
        <end position="90"/>
    </location>
</feature>
<proteinExistence type="predicted"/>
<evidence type="ECO:0000256" key="1">
    <source>
        <dbReference type="SAM" id="Phobius"/>
    </source>
</evidence>
<dbReference type="Proteomes" id="UP000626109">
    <property type="component" value="Unassembled WGS sequence"/>
</dbReference>